<dbReference type="PROSITE" id="PS50943">
    <property type="entry name" value="HTH_CROC1"/>
    <property type="match status" value="1"/>
</dbReference>
<proteinExistence type="predicted"/>
<name>A0ABV1AHQ8_9FIRM</name>
<dbReference type="CDD" id="cd00093">
    <property type="entry name" value="HTH_XRE"/>
    <property type="match status" value="1"/>
</dbReference>
<dbReference type="PANTHER" id="PTHR46797:SF1">
    <property type="entry name" value="METHYLPHOSPHONATE SYNTHASE"/>
    <property type="match status" value="1"/>
</dbReference>
<evidence type="ECO:0000313" key="3">
    <source>
        <dbReference type="EMBL" id="MEQ2357699.1"/>
    </source>
</evidence>
<dbReference type="InterPro" id="IPR050807">
    <property type="entry name" value="TransReg_Diox_bact_type"/>
</dbReference>
<dbReference type="Pfam" id="PF13443">
    <property type="entry name" value="HTH_26"/>
    <property type="match status" value="1"/>
</dbReference>
<dbReference type="EMBL" id="JBBMEI010000010">
    <property type="protein sequence ID" value="MEQ2357699.1"/>
    <property type="molecule type" value="Genomic_DNA"/>
</dbReference>
<dbReference type="RefSeq" id="WP_118252333.1">
    <property type="nucleotide sequence ID" value="NZ_JBBMEI010000010.1"/>
</dbReference>
<sequence length="105" mass="12430">MNTKESFSTRLAQLRTDEEISAREMSLDLGQNPSYINRIENQKAYPSMQVFFYICDYLKITPGDFFNQHMSYPKEINELIKILQNLNSEQLKLIKQIAEQFCKKK</sequence>
<dbReference type="Gene3D" id="1.10.260.40">
    <property type="entry name" value="lambda repressor-like DNA-binding domains"/>
    <property type="match status" value="1"/>
</dbReference>
<dbReference type="InterPro" id="IPR010982">
    <property type="entry name" value="Lambda_DNA-bd_dom_sf"/>
</dbReference>
<dbReference type="InterPro" id="IPR001387">
    <property type="entry name" value="Cro/C1-type_HTH"/>
</dbReference>
<feature type="domain" description="HTH cro/C1-type" evidence="2">
    <location>
        <begin position="11"/>
        <end position="65"/>
    </location>
</feature>
<dbReference type="SUPFAM" id="SSF47413">
    <property type="entry name" value="lambda repressor-like DNA-binding domains"/>
    <property type="match status" value="1"/>
</dbReference>
<gene>
    <name evidence="3" type="ORF">WMO75_04955</name>
</gene>
<comment type="caution">
    <text evidence="3">The sequence shown here is derived from an EMBL/GenBank/DDBJ whole genome shotgun (WGS) entry which is preliminary data.</text>
</comment>
<dbReference type="SMART" id="SM00530">
    <property type="entry name" value="HTH_XRE"/>
    <property type="match status" value="1"/>
</dbReference>
<evidence type="ECO:0000256" key="1">
    <source>
        <dbReference type="ARBA" id="ARBA00023125"/>
    </source>
</evidence>
<evidence type="ECO:0000259" key="2">
    <source>
        <dbReference type="PROSITE" id="PS50943"/>
    </source>
</evidence>
<organism evidence="3 4">
    <name type="scientific">Blautia intestinihominis</name>
    <dbReference type="NCBI Taxonomy" id="3133152"/>
    <lineage>
        <taxon>Bacteria</taxon>
        <taxon>Bacillati</taxon>
        <taxon>Bacillota</taxon>
        <taxon>Clostridia</taxon>
        <taxon>Lachnospirales</taxon>
        <taxon>Lachnospiraceae</taxon>
        <taxon>Blautia</taxon>
    </lineage>
</organism>
<keyword evidence="1" id="KW-0238">DNA-binding</keyword>
<dbReference type="PANTHER" id="PTHR46797">
    <property type="entry name" value="HTH-TYPE TRANSCRIPTIONAL REGULATOR"/>
    <property type="match status" value="1"/>
</dbReference>
<dbReference type="Proteomes" id="UP001446032">
    <property type="component" value="Unassembled WGS sequence"/>
</dbReference>
<accession>A0ABV1AHQ8</accession>
<evidence type="ECO:0000313" key="4">
    <source>
        <dbReference type="Proteomes" id="UP001446032"/>
    </source>
</evidence>
<reference evidence="3 4" key="1">
    <citation type="submission" date="2024-03" db="EMBL/GenBank/DDBJ databases">
        <title>Human intestinal bacterial collection.</title>
        <authorList>
            <person name="Pauvert C."/>
            <person name="Hitch T.C.A."/>
            <person name="Clavel T."/>
        </authorList>
    </citation>
    <scope>NUCLEOTIDE SEQUENCE [LARGE SCALE GENOMIC DNA]</scope>
    <source>
        <strain evidence="3 4">CLA-AA-H95</strain>
    </source>
</reference>
<keyword evidence="4" id="KW-1185">Reference proteome</keyword>
<protein>
    <submittedName>
        <fullName evidence="3">Helix-turn-helix transcriptional regulator</fullName>
    </submittedName>
</protein>